<feature type="transmembrane region" description="Helical" evidence="2">
    <location>
        <begin position="638"/>
        <end position="660"/>
    </location>
</feature>
<gene>
    <name evidence="3" type="ORF">AAM4_2449</name>
</gene>
<dbReference type="PRINTS" id="PR01217">
    <property type="entry name" value="PRICHEXTENSN"/>
</dbReference>
<keyword evidence="2" id="KW-0812">Transmembrane</keyword>
<name>A0A1L7RE39_9ACTO</name>
<feature type="region of interest" description="Disordered" evidence="1">
    <location>
        <begin position="495"/>
        <end position="527"/>
    </location>
</feature>
<dbReference type="EMBL" id="LK995539">
    <property type="protein sequence ID" value="CED92281.1"/>
    <property type="molecule type" value="Genomic_DNA"/>
</dbReference>
<keyword evidence="2" id="KW-1133">Transmembrane helix</keyword>
<organism evidence="3">
    <name type="scientific">Actinomyces succiniciruminis</name>
    <dbReference type="NCBI Taxonomy" id="1522002"/>
    <lineage>
        <taxon>Bacteria</taxon>
        <taxon>Bacillati</taxon>
        <taxon>Actinomycetota</taxon>
        <taxon>Actinomycetes</taxon>
        <taxon>Actinomycetales</taxon>
        <taxon>Actinomycetaceae</taxon>
        <taxon>Actinomyces</taxon>
    </lineage>
</organism>
<feature type="compositionally biased region" description="Low complexity" evidence="1">
    <location>
        <begin position="416"/>
        <end position="450"/>
    </location>
</feature>
<evidence type="ECO:0000256" key="1">
    <source>
        <dbReference type="SAM" id="MobiDB-lite"/>
    </source>
</evidence>
<feature type="compositionally biased region" description="Low complexity" evidence="1">
    <location>
        <begin position="320"/>
        <end position="343"/>
    </location>
</feature>
<accession>A0A1L7RE39</accession>
<feature type="region of interest" description="Disordered" evidence="1">
    <location>
        <begin position="311"/>
        <end position="454"/>
    </location>
</feature>
<evidence type="ECO:0000313" key="3">
    <source>
        <dbReference type="EMBL" id="CED92281.1"/>
    </source>
</evidence>
<keyword evidence="2" id="KW-0472">Membrane</keyword>
<reference evidence="3" key="1">
    <citation type="submission" date="2014-07" db="EMBL/GenBank/DDBJ databases">
        <authorList>
            <person name="Zhang J.E."/>
            <person name="Yang H."/>
            <person name="Guo J."/>
            <person name="Deng Z."/>
            <person name="Luo H."/>
            <person name="Luo M."/>
            <person name="Zhao B."/>
        </authorList>
    </citation>
    <scope>NUCLEOTIDE SEQUENCE</scope>
    <source>
        <strain evidence="3">AM4</strain>
    </source>
</reference>
<feature type="compositionally biased region" description="Pro residues" evidence="1">
    <location>
        <begin position="344"/>
        <end position="358"/>
    </location>
</feature>
<sequence length="670" mass="66594">MTHLPRHTKSARATHRPALRVALTVPAALGMILATSVGAGAAVAVDHWQPAEPQDGPATVAASVPAAIGTEAADAHGEMASPTPTPAALANPAATTTPQRAAGMTVTVRNPGAGYVSSSSTDRPVLVFSGWQDAQGQPLGSAGSVSVPVQVRLVSALGSAQSATIYPVFTNGRSDYALPLWPFTQAMDPHVDTFTMQWRRAADQDWQSIDTFTVDVRLPEAAPDSTLDYSDGTLTGTGWTFGRSTNIGGAFKVALDVTDPDGHTDSVTVLAKFFGRQFTVSAAALAAAGVTVGDGYTISATPAGGAAPIVAHVSDSGSGEPTTQPTAAPSAEPTTAPSVEPTVEPSPAPSQAPSPQPSASPAAEPTAAPSTAPAVEPTAQASAEPTTSAVPTPGAATVPTAAAVEPTPAATPAPTPRASATATAAEHPGAQATGTPSSAGSASTANPGSGFEVLNEGIDVDPLIVQESSATGVPAPGPGAAAVEAGASVDAVAEPAATDATVRPSIAPASPVRNPDELGPANAGSLSGTREGTTITLFFPSAKVEEGDWVAVFVYPGATTAGWVQVDADNSVSLDISTLDPGSYKIAVGDRDSQLLGWAQLEITEPAGEEGGEPAGVTLLAGEDLTDHSALGADGWKLAGAAGLLVIGAASFILLAVPTLGGAKTRVRGR</sequence>
<proteinExistence type="predicted"/>
<feature type="compositionally biased region" description="Low complexity" evidence="1">
    <location>
        <begin position="359"/>
        <end position="408"/>
    </location>
</feature>
<evidence type="ECO:0000256" key="2">
    <source>
        <dbReference type="SAM" id="Phobius"/>
    </source>
</evidence>
<dbReference type="AlphaFoldDB" id="A0A1L7RE39"/>
<feature type="transmembrane region" description="Helical" evidence="2">
    <location>
        <begin position="21"/>
        <end position="45"/>
    </location>
</feature>
<protein>
    <submittedName>
        <fullName evidence="3">Proline rich extensin signature</fullName>
    </submittedName>
</protein>